<dbReference type="InterPro" id="IPR002937">
    <property type="entry name" value="Amino_oxidase"/>
</dbReference>
<dbReference type="Gene3D" id="3.90.660.10">
    <property type="match status" value="1"/>
</dbReference>
<dbReference type="Gene3D" id="3.50.50.60">
    <property type="entry name" value="FAD/NAD(P)-binding domain"/>
    <property type="match status" value="1"/>
</dbReference>
<dbReference type="PANTHER" id="PTHR10742">
    <property type="entry name" value="FLAVIN MONOAMINE OXIDASE"/>
    <property type="match status" value="1"/>
</dbReference>
<dbReference type="Pfam" id="PF01593">
    <property type="entry name" value="Amino_oxidase"/>
    <property type="match status" value="1"/>
</dbReference>
<reference evidence="4 5" key="1">
    <citation type="submission" date="2016-04" db="EMBL/GenBank/DDBJ databases">
        <title>A degradative enzymes factory behind the ericoid mycorrhizal symbiosis.</title>
        <authorList>
            <consortium name="DOE Joint Genome Institute"/>
            <person name="Martino E."/>
            <person name="Morin E."/>
            <person name="Grelet G."/>
            <person name="Kuo A."/>
            <person name="Kohler A."/>
            <person name="Daghino S."/>
            <person name="Barry K."/>
            <person name="Choi C."/>
            <person name="Cichocki N."/>
            <person name="Clum A."/>
            <person name="Copeland A."/>
            <person name="Hainaut M."/>
            <person name="Haridas S."/>
            <person name="Labutti K."/>
            <person name="Lindquist E."/>
            <person name="Lipzen A."/>
            <person name="Khouja H.-R."/>
            <person name="Murat C."/>
            <person name="Ohm R."/>
            <person name="Olson A."/>
            <person name="Spatafora J."/>
            <person name="Veneault-Fourrey C."/>
            <person name="Henrissat B."/>
            <person name="Grigoriev I."/>
            <person name="Martin F."/>
            <person name="Perotto S."/>
        </authorList>
    </citation>
    <scope>NUCLEOTIDE SEQUENCE [LARGE SCALE GENOMIC DNA]</scope>
    <source>
        <strain evidence="4 5">F</strain>
    </source>
</reference>
<dbReference type="Proteomes" id="UP000235786">
    <property type="component" value="Unassembled WGS sequence"/>
</dbReference>
<accession>A0A2J6R4Y4</accession>
<comment type="similarity">
    <text evidence="1">Belongs to the flavin monoamine oxidase family.</text>
</comment>
<protein>
    <submittedName>
        <fullName evidence="4">FAD/NAD(P)-binding domain-containing protein</fullName>
    </submittedName>
</protein>
<sequence length="591" mass="66406">MSATQAEPYAGKVCIIEAGATGLYIGMLLKNVGITDVDIFEGNNRIGGRLYTHHFPGDTKHNYYDVGAMRVPEIPWMQPTLRLMRYLELDVQPYIYKNPETKPAPPVSYWYRHEPIEDDQFDAFMQPIVNDFANNFQLAFTKWLTTGKDNFSTRAFLMAGPKDQGAPSPPCPPLIRSTGLFDQSFTETIIDYTDFQNASKDKWWRVEGGCQRISGAMESKLADESWPRVGFKPVTVTTNSRVVALSNDNVAKKISVTVANKDPAKYDMVFNTTAMAPLQKMDLQGLGLPDNILTGIRSLSYDRATKVAIKFSKAWWNPSDVDQYGGYSSNDLPIRTTVYPSWNDSKDYPTVLIVSYTWAKDATRMASLVQDYNPLHKPSVEEPIIKLCIENLVKLWSDRSPRPSFETLAGLYESHHAWGWENDPWTGGAYALFGPGQFKNIYPQFQLLYCKDKFAMCGEALSSHHAWISGSLDSAYIKTIEFLLANNLTDEIEKLRESIFGGGLAEIPQEMDDELVKWTLSNWKQGWNLLGCLILLPFQRCHPSSAIAMDAPALQSLAKSASHLSRKKILSTDHIIHFRTGTLAPLSSLSS</sequence>
<dbReference type="GO" id="GO:0006338">
    <property type="term" value="P:chromatin remodeling"/>
    <property type="evidence" value="ECO:0007669"/>
    <property type="project" value="TreeGrafter"/>
</dbReference>
<dbReference type="GO" id="GO:0003682">
    <property type="term" value="F:chromatin binding"/>
    <property type="evidence" value="ECO:0007669"/>
    <property type="project" value="TreeGrafter"/>
</dbReference>
<dbReference type="STRING" id="1149755.A0A2J6R4Y4"/>
<feature type="domain" description="Amine oxidase" evidence="3">
    <location>
        <begin position="21"/>
        <end position="475"/>
    </location>
</feature>
<evidence type="ECO:0000313" key="5">
    <source>
        <dbReference type="Proteomes" id="UP000235786"/>
    </source>
</evidence>
<keyword evidence="2" id="KW-0560">Oxidoreductase</keyword>
<gene>
    <name evidence="4" type="ORF">L207DRAFT_547662</name>
</gene>
<evidence type="ECO:0000259" key="3">
    <source>
        <dbReference type="Pfam" id="PF01593"/>
    </source>
</evidence>
<keyword evidence="5" id="KW-1185">Reference proteome</keyword>
<dbReference type="PANTHER" id="PTHR10742:SF386">
    <property type="entry name" value="LYSINE-SPECIFIC HISTONE DEMETHYLASE 1A"/>
    <property type="match status" value="1"/>
</dbReference>
<evidence type="ECO:0000256" key="1">
    <source>
        <dbReference type="ARBA" id="ARBA00005995"/>
    </source>
</evidence>
<evidence type="ECO:0000313" key="4">
    <source>
        <dbReference type="EMBL" id="PMD33573.1"/>
    </source>
</evidence>
<dbReference type="GO" id="GO:0050660">
    <property type="term" value="F:flavin adenine dinucleotide binding"/>
    <property type="evidence" value="ECO:0007669"/>
    <property type="project" value="TreeGrafter"/>
</dbReference>
<dbReference type="OrthoDB" id="7777654at2759"/>
<evidence type="ECO:0000256" key="2">
    <source>
        <dbReference type="ARBA" id="ARBA00023002"/>
    </source>
</evidence>
<proteinExistence type="inferred from homology"/>
<dbReference type="InterPro" id="IPR050281">
    <property type="entry name" value="Flavin_monoamine_oxidase"/>
</dbReference>
<dbReference type="GO" id="GO:0016491">
    <property type="term" value="F:oxidoreductase activity"/>
    <property type="evidence" value="ECO:0007669"/>
    <property type="project" value="UniProtKB-KW"/>
</dbReference>
<dbReference type="InterPro" id="IPR036188">
    <property type="entry name" value="FAD/NAD-bd_sf"/>
</dbReference>
<name>A0A2J6R4Y4_HYAVF</name>
<organism evidence="4 5">
    <name type="scientific">Hyaloscypha variabilis (strain UAMH 11265 / GT02V1 / F)</name>
    <name type="common">Meliniomyces variabilis</name>
    <dbReference type="NCBI Taxonomy" id="1149755"/>
    <lineage>
        <taxon>Eukaryota</taxon>
        <taxon>Fungi</taxon>
        <taxon>Dikarya</taxon>
        <taxon>Ascomycota</taxon>
        <taxon>Pezizomycotina</taxon>
        <taxon>Leotiomycetes</taxon>
        <taxon>Helotiales</taxon>
        <taxon>Hyaloscyphaceae</taxon>
        <taxon>Hyaloscypha</taxon>
        <taxon>Hyaloscypha variabilis</taxon>
    </lineage>
</organism>
<dbReference type="EMBL" id="KZ613955">
    <property type="protein sequence ID" value="PMD33573.1"/>
    <property type="molecule type" value="Genomic_DNA"/>
</dbReference>
<dbReference type="SUPFAM" id="SSF54373">
    <property type="entry name" value="FAD-linked reductases, C-terminal domain"/>
    <property type="match status" value="1"/>
</dbReference>
<dbReference type="SUPFAM" id="SSF51905">
    <property type="entry name" value="FAD/NAD(P)-binding domain"/>
    <property type="match status" value="1"/>
</dbReference>
<dbReference type="AlphaFoldDB" id="A0A2J6R4Y4"/>